<geneLocation type="plasmid" evidence="2 3">
    <name>HPB8p</name>
</geneLocation>
<gene>
    <name evidence="2" type="ordered locus">HPB8_p0008</name>
</gene>
<dbReference type="HOGENOM" id="CLU_1935141_0_0_7"/>
<keyword evidence="2" id="KW-0614">Plasmid</keyword>
<keyword evidence="1" id="KW-0812">Transmembrane</keyword>
<dbReference type="EMBL" id="FN665651">
    <property type="protein sequence ID" value="CBJ23780.1"/>
    <property type="molecule type" value="Genomic_DNA"/>
</dbReference>
<dbReference type="AlphaFoldDB" id="D7GAX9"/>
<dbReference type="KEGG" id="hpl:HPB8_p0008"/>
<keyword evidence="1" id="KW-0472">Membrane</keyword>
<accession>D7GAX9</accession>
<organism evidence="2 3">
    <name type="scientific">Helicobacter pylori (strain B8)</name>
    <dbReference type="NCBI Taxonomy" id="693745"/>
    <lineage>
        <taxon>Bacteria</taxon>
        <taxon>Pseudomonadati</taxon>
        <taxon>Campylobacterota</taxon>
        <taxon>Epsilonproteobacteria</taxon>
        <taxon>Campylobacterales</taxon>
        <taxon>Helicobacteraceae</taxon>
        <taxon>Helicobacter</taxon>
    </lineage>
</organism>
<dbReference type="Proteomes" id="UP000007091">
    <property type="component" value="Plasmid HPB8p"/>
</dbReference>
<protein>
    <submittedName>
        <fullName evidence="2">Uncharacterized protein</fullName>
    </submittedName>
</protein>
<evidence type="ECO:0000313" key="2">
    <source>
        <dbReference type="EMBL" id="CBJ23780.1"/>
    </source>
</evidence>
<name>D7GAX9_HELP3</name>
<feature type="transmembrane region" description="Helical" evidence="1">
    <location>
        <begin position="99"/>
        <end position="117"/>
    </location>
</feature>
<feature type="transmembrane region" description="Helical" evidence="1">
    <location>
        <begin position="74"/>
        <end position="92"/>
    </location>
</feature>
<keyword evidence="1" id="KW-1133">Transmembrane helix</keyword>
<proteinExistence type="predicted"/>
<evidence type="ECO:0000313" key="3">
    <source>
        <dbReference type="Proteomes" id="UP000007091"/>
    </source>
</evidence>
<sequence length="130" mass="14922">MGVMLIFWVRNMQKHLILFKSGVVNLQNDPTVIVPELIADQGFQFKKPSFHSGFCVSFSDLVIDIPCDKLDVPFSALLVGLFLFLGFAFRQLFKIKINVGYLAFVMAFAFFLVAQVFKRIDFSEFFESDF</sequence>
<evidence type="ECO:0000256" key="1">
    <source>
        <dbReference type="SAM" id="Phobius"/>
    </source>
</evidence>
<reference evidence="2 3" key="1">
    <citation type="journal article" date="2010" name="BMC Genomics">
        <title>Sequencing, annotation, and comparative genome analysis of the gerbil-adapted Helicobacter pylori strain B8.</title>
        <authorList>
            <person name="Farnbacher M."/>
            <person name="Jahns T."/>
            <person name="Willrodt D."/>
            <person name="Daniel R."/>
            <person name="Haas R."/>
            <person name="Goesmann A."/>
            <person name="Kurtz S."/>
            <person name="Rieder G."/>
        </authorList>
    </citation>
    <scope>NUCLEOTIDE SEQUENCE [LARGE SCALE GENOMIC DNA]</scope>
    <source>
        <strain evidence="2 3">B8</strain>
        <plasmid evidence="3">Plasmid HPB8p</plasmid>
    </source>
</reference>